<dbReference type="PANTHER" id="PTHR45632">
    <property type="entry name" value="LD33804P"/>
    <property type="match status" value="1"/>
</dbReference>
<reference evidence="4 5" key="1">
    <citation type="journal article" date="2014" name="Genome Announc.">
        <title>Draft Genome Sequence of Cytophaga fermentans JCM 21142T, a Facultative Anaerobe Isolated from Marine Mud.</title>
        <authorList>
            <person name="Starns D."/>
            <person name="Oshima K."/>
            <person name="Suda W."/>
            <person name="Iino T."/>
            <person name="Yuki M."/>
            <person name="Inoue J."/>
            <person name="Kitamura K."/>
            <person name="Iida T."/>
            <person name="Darby A."/>
            <person name="Hattori M."/>
            <person name="Ohkuma M."/>
        </authorList>
    </citation>
    <scope>NUCLEOTIDE SEQUENCE [LARGE SCALE GENOMIC DNA]</scope>
    <source>
        <strain evidence="4 5">JCM 21142</strain>
    </source>
</reference>
<dbReference type="RefSeq" id="WP_235208254.1">
    <property type="nucleotide sequence ID" value="NZ_BAMD01000041.1"/>
</dbReference>
<keyword evidence="1" id="KW-0880">Kelch repeat</keyword>
<dbReference type="EMBL" id="BAMD01000041">
    <property type="protein sequence ID" value="GAF04266.1"/>
    <property type="molecule type" value="Genomic_DNA"/>
</dbReference>
<gene>
    <name evidence="4" type="ORF">JCM21142_72963</name>
</gene>
<evidence type="ECO:0000256" key="1">
    <source>
        <dbReference type="ARBA" id="ARBA00022441"/>
    </source>
</evidence>
<accession>W7YIG3</accession>
<dbReference type="eggNOG" id="COG3055">
    <property type="taxonomic scope" value="Bacteria"/>
</dbReference>
<comment type="caution">
    <text evidence="4">The sequence shown here is derived from an EMBL/GenBank/DDBJ whole genome shotgun (WGS) entry which is preliminary data.</text>
</comment>
<dbReference type="SUPFAM" id="SSF117281">
    <property type="entry name" value="Kelch motif"/>
    <property type="match status" value="1"/>
</dbReference>
<keyword evidence="2" id="KW-0677">Repeat</keyword>
<organism evidence="4 5">
    <name type="scientific">Saccharicrinis fermentans DSM 9555 = JCM 21142</name>
    <dbReference type="NCBI Taxonomy" id="869213"/>
    <lineage>
        <taxon>Bacteria</taxon>
        <taxon>Pseudomonadati</taxon>
        <taxon>Bacteroidota</taxon>
        <taxon>Bacteroidia</taxon>
        <taxon>Marinilabiliales</taxon>
        <taxon>Marinilabiliaceae</taxon>
        <taxon>Saccharicrinis</taxon>
    </lineage>
</organism>
<feature type="signal peptide" evidence="3">
    <location>
        <begin position="1"/>
        <end position="25"/>
    </location>
</feature>
<dbReference type="PROSITE" id="PS51257">
    <property type="entry name" value="PROKAR_LIPOPROTEIN"/>
    <property type="match status" value="1"/>
</dbReference>
<evidence type="ECO:0000256" key="2">
    <source>
        <dbReference type="ARBA" id="ARBA00022737"/>
    </source>
</evidence>
<protein>
    <submittedName>
        <fullName evidence="4">N-acetylneuraminic acid mutarotase</fullName>
    </submittedName>
</protein>
<dbReference type="AlphaFoldDB" id="W7YIG3"/>
<sequence>MAMIKHSLIILSAMILCGISFVSCSNDDDDDYLGNWVEMGDVGKVPRTEAVCFTIENTAYVGTGYYLDEEIRLKDFWSYSAESGYWKQIASLPGVARNGAVAFSSSTKGYVGTGYDGENKLKDFYEYDPSNNTWTQKNDFAGEGRYGATAFYVNGKGFIGTGYGDVEVDSDETIPNNLSDFWSYDIATDSWEQVSSFNGSKRRNAMSFVLNDVAYVLSGYDNEYLDDMYKYDAVNDQWTELAHISDYEDDSYDDDYTIARYSAVTFVAGGKGYVTTGIQGGNSIETWEYEPSTDRWEQKTDFEGTSRYGAVAFTINDIGYVATGGNGNYSLDDVWQFNPFEEYESKD</sequence>
<keyword evidence="5" id="KW-1185">Reference proteome</keyword>
<evidence type="ECO:0000256" key="3">
    <source>
        <dbReference type="SAM" id="SignalP"/>
    </source>
</evidence>
<feature type="chain" id="PRO_5004904320" evidence="3">
    <location>
        <begin position="26"/>
        <end position="347"/>
    </location>
</feature>
<name>W7YIG3_9BACT</name>
<keyword evidence="3" id="KW-0732">Signal</keyword>
<proteinExistence type="predicted"/>
<dbReference type="Gene3D" id="2.120.10.80">
    <property type="entry name" value="Kelch-type beta propeller"/>
    <property type="match status" value="2"/>
</dbReference>
<dbReference type="PANTHER" id="PTHR45632:SF3">
    <property type="entry name" value="KELCH-LIKE PROTEIN 32"/>
    <property type="match status" value="1"/>
</dbReference>
<dbReference type="InterPro" id="IPR015915">
    <property type="entry name" value="Kelch-typ_b-propeller"/>
</dbReference>
<evidence type="ECO:0000313" key="4">
    <source>
        <dbReference type="EMBL" id="GAF04266.1"/>
    </source>
</evidence>
<dbReference type="Pfam" id="PF24681">
    <property type="entry name" value="Kelch_KLHDC2_KLHL20_DRC7"/>
    <property type="match status" value="1"/>
</dbReference>
<evidence type="ECO:0000313" key="5">
    <source>
        <dbReference type="Proteomes" id="UP000019402"/>
    </source>
</evidence>
<dbReference type="STRING" id="869213.GCA_000517085_01269"/>
<dbReference type="Proteomes" id="UP000019402">
    <property type="component" value="Unassembled WGS sequence"/>
</dbReference>